<dbReference type="Proteomes" id="UP000569329">
    <property type="component" value="Unassembled WGS sequence"/>
</dbReference>
<evidence type="ECO:0000259" key="2">
    <source>
        <dbReference type="Pfam" id="PF13193"/>
    </source>
</evidence>
<dbReference type="SUPFAM" id="SSF56801">
    <property type="entry name" value="Acetyl-CoA synthetase-like"/>
    <property type="match status" value="1"/>
</dbReference>
<accession>A0A839E2K3</accession>
<reference evidence="3 4" key="1">
    <citation type="submission" date="2020-07" db="EMBL/GenBank/DDBJ databases">
        <title>Sequencing the genomes of 1000 actinobacteria strains.</title>
        <authorList>
            <person name="Klenk H.-P."/>
        </authorList>
    </citation>
    <scope>NUCLEOTIDE SEQUENCE [LARGE SCALE GENOMIC DNA]</scope>
    <source>
        <strain evidence="3 4">DSM 45975</strain>
    </source>
</reference>
<dbReference type="InterPro" id="IPR000873">
    <property type="entry name" value="AMP-dep_synth/lig_dom"/>
</dbReference>
<feature type="domain" description="AMP-binding enzyme C-terminal" evidence="2">
    <location>
        <begin position="413"/>
        <end position="486"/>
    </location>
</feature>
<keyword evidence="4" id="KW-1185">Reference proteome</keyword>
<dbReference type="PANTHER" id="PTHR43767:SF7">
    <property type="entry name" value="MEDIUM_LONG-CHAIN-FATTY-ACID--COA LIGASE FADD8"/>
    <property type="match status" value="1"/>
</dbReference>
<protein>
    <submittedName>
        <fullName evidence="3">Fatty-acyl-CoA synthase</fullName>
        <ecNumber evidence="3">6.2.1.-</ecNumber>
    </submittedName>
</protein>
<evidence type="ECO:0000313" key="4">
    <source>
        <dbReference type="Proteomes" id="UP000569329"/>
    </source>
</evidence>
<dbReference type="InterPro" id="IPR025110">
    <property type="entry name" value="AMP-bd_C"/>
</dbReference>
<dbReference type="GO" id="GO:0016877">
    <property type="term" value="F:ligase activity, forming carbon-sulfur bonds"/>
    <property type="evidence" value="ECO:0007669"/>
    <property type="project" value="UniProtKB-ARBA"/>
</dbReference>
<evidence type="ECO:0000313" key="3">
    <source>
        <dbReference type="EMBL" id="MBA8826796.1"/>
    </source>
</evidence>
<dbReference type="Gene3D" id="3.30.300.30">
    <property type="match status" value="1"/>
</dbReference>
<sequence length="498" mass="53718">MRTSRPCWTRWRGVGTRQLWCTVADGSAAARWSTRRTGPPGYWIATALVRGDVVTLLGGNAPEMITGRYAANLLGCGVTEPYGGLSAEAKAKIVADVDTGILLVDPSFRDNAAQVLERCSPGAVLSFGDGIGPDLLALAAAESAEPVVCGARPDDVQQIRHTGGTTGHPEGICYTFDHHRRVLNLGIAGEEPDYQRRQLVCTTIAHAAGGFADRSLARGGLVVLQDEFDPAEVLAAVERERITDMWLLPPLIYRLLDHPDSEDTDLSSLRNVVYGGCRANPTRMSEAVERFGPVFTQVYGQTEAGLISVLTPREHHDPELLGTAGRVAPTTELAICDEHGDRIAEGERGELWARTGMEMDGYWKQPELTARTVQDGWVDTGDVGYLDVEGYLHVVDRVKDVIVVVGGHVCTSEVENVLMEHPGVRGAAVFGTPDPNGAERVHAAVVTAEDVADEDLTSLVEERKGAMYVPSDVTFVRQLPLTDVGKPDKKALRAQLVG</sequence>
<dbReference type="InterPro" id="IPR050237">
    <property type="entry name" value="ATP-dep_AMP-bd_enzyme"/>
</dbReference>
<gene>
    <name evidence="3" type="ORF">FHX42_004175</name>
</gene>
<dbReference type="InterPro" id="IPR042099">
    <property type="entry name" value="ANL_N_sf"/>
</dbReference>
<keyword evidence="3" id="KW-0436">Ligase</keyword>
<name>A0A839E2K3_9PSEU</name>
<dbReference type="Gene3D" id="3.40.50.12780">
    <property type="entry name" value="N-terminal domain of ligase-like"/>
    <property type="match status" value="1"/>
</dbReference>
<dbReference type="EMBL" id="JACGWZ010000006">
    <property type="protein sequence ID" value="MBA8826796.1"/>
    <property type="molecule type" value="Genomic_DNA"/>
</dbReference>
<feature type="domain" description="AMP-dependent synthetase/ligase" evidence="1">
    <location>
        <begin position="49"/>
        <end position="363"/>
    </location>
</feature>
<dbReference type="PANTHER" id="PTHR43767">
    <property type="entry name" value="LONG-CHAIN-FATTY-ACID--COA LIGASE"/>
    <property type="match status" value="1"/>
</dbReference>
<dbReference type="EC" id="6.2.1.-" evidence="3"/>
<evidence type="ECO:0000259" key="1">
    <source>
        <dbReference type="Pfam" id="PF00501"/>
    </source>
</evidence>
<dbReference type="RefSeq" id="WP_182545988.1">
    <property type="nucleotide sequence ID" value="NZ_JACGWZ010000006.1"/>
</dbReference>
<dbReference type="InterPro" id="IPR045851">
    <property type="entry name" value="AMP-bd_C_sf"/>
</dbReference>
<dbReference type="Pfam" id="PF00501">
    <property type="entry name" value="AMP-binding"/>
    <property type="match status" value="1"/>
</dbReference>
<proteinExistence type="predicted"/>
<dbReference type="Pfam" id="PF13193">
    <property type="entry name" value="AMP-binding_C"/>
    <property type="match status" value="1"/>
</dbReference>
<organism evidence="3 4">
    <name type="scientific">Halosaccharopolyspora lacisalsi</name>
    <dbReference type="NCBI Taxonomy" id="1000566"/>
    <lineage>
        <taxon>Bacteria</taxon>
        <taxon>Bacillati</taxon>
        <taxon>Actinomycetota</taxon>
        <taxon>Actinomycetes</taxon>
        <taxon>Pseudonocardiales</taxon>
        <taxon>Pseudonocardiaceae</taxon>
        <taxon>Halosaccharopolyspora</taxon>
    </lineage>
</organism>
<dbReference type="AlphaFoldDB" id="A0A839E2K3"/>
<comment type="caution">
    <text evidence="3">The sequence shown here is derived from an EMBL/GenBank/DDBJ whole genome shotgun (WGS) entry which is preliminary data.</text>
</comment>